<keyword evidence="1" id="KW-0472">Membrane</keyword>
<reference evidence="3 4" key="1">
    <citation type="submission" date="2017-07" db="EMBL/GenBank/DDBJ databases">
        <title>Draft Genome Sequences of Select Purple Nonsulfur Bacteria.</title>
        <authorList>
            <person name="Lasarre B."/>
            <person name="Mckinlay J.B."/>
        </authorList>
    </citation>
    <scope>NUCLEOTIDE SEQUENCE [LARGE SCALE GENOMIC DNA]</scope>
    <source>
        <strain evidence="3 4">DSM 11907</strain>
    </source>
</reference>
<keyword evidence="4" id="KW-1185">Reference proteome</keyword>
<dbReference type="OrthoDB" id="9806425at2"/>
<dbReference type="Proteomes" id="UP000248863">
    <property type="component" value="Unassembled WGS sequence"/>
</dbReference>
<keyword evidence="1" id="KW-1133">Transmembrane helix</keyword>
<feature type="transmembrane region" description="Helical" evidence="1">
    <location>
        <begin position="201"/>
        <end position="224"/>
    </location>
</feature>
<evidence type="ECO:0000259" key="2">
    <source>
        <dbReference type="Pfam" id="PF01970"/>
    </source>
</evidence>
<name>A0A327KH15_9BRAD</name>
<feature type="transmembrane region" description="Helical" evidence="1">
    <location>
        <begin position="40"/>
        <end position="66"/>
    </location>
</feature>
<evidence type="ECO:0000313" key="4">
    <source>
        <dbReference type="Proteomes" id="UP000248863"/>
    </source>
</evidence>
<feature type="domain" description="DUF112" evidence="2">
    <location>
        <begin position="17"/>
        <end position="438"/>
    </location>
</feature>
<feature type="transmembrane region" description="Helical" evidence="1">
    <location>
        <begin position="462"/>
        <end position="482"/>
    </location>
</feature>
<feature type="transmembrane region" description="Helical" evidence="1">
    <location>
        <begin position="104"/>
        <end position="127"/>
    </location>
</feature>
<feature type="transmembrane region" description="Helical" evidence="1">
    <location>
        <begin position="72"/>
        <end position="92"/>
    </location>
</feature>
<protein>
    <recommendedName>
        <fullName evidence="2">DUF112 domain-containing protein</fullName>
    </recommendedName>
</protein>
<dbReference type="PANTHER" id="PTHR35342">
    <property type="entry name" value="TRICARBOXYLIC TRANSPORT PROTEIN"/>
    <property type="match status" value="1"/>
</dbReference>
<accession>A0A327KH15</accession>
<proteinExistence type="predicted"/>
<dbReference type="RefSeq" id="WP_111358188.1">
    <property type="nucleotide sequence ID" value="NZ_NHSK01000052.1"/>
</dbReference>
<feature type="transmembrane region" description="Helical" evidence="1">
    <location>
        <begin position="12"/>
        <end position="33"/>
    </location>
</feature>
<sequence>MDIFMTALAASLSWQALLGTFFGALVGLIFGAIPGLTYSMALAMVLPITFTMGHTAAIAVLLGTYIGGMTGGAVSAILIGVPGTPSAAATVLDGEVMAKKGQASIAIGIATIAGCVGGILSLLVMLVSVDALARVAISFGPAEITALVVFGLSTICGLAGGSLVKGLIGGVIGLMLMNIGQDPIDGVPRFTFGTTAMLQGVDLLVAMIGLFAVPHVVTVFATYWRGKEMKIDPGNVRTELPGWRLLLAQRWNFLRSAAIGTVVGAIPGTGGPIAAFLAYDQAKRWSKHPETFGKGEVSGVVAPEASNHAVTGGAMIPLIGLGIPGDPATAIILGGLLIHGIQPGPLLFMEKPDVITSIYLLFVLAYVVTALIQLFGVRLFVKALRVPPHLMAVGILVMCVIGSFAIRNSLFDVGVMGLVGFVAYWLIKGGIPATPILLGLVLGPTLEREARTALIMSEGSPAIFVESYTALLFWGLALLILVSQVITMVRSRNARTKGEPGKATA</sequence>
<feature type="transmembrane region" description="Helical" evidence="1">
    <location>
        <begin position="386"/>
        <end position="406"/>
    </location>
</feature>
<evidence type="ECO:0000256" key="1">
    <source>
        <dbReference type="SAM" id="Phobius"/>
    </source>
</evidence>
<dbReference type="Pfam" id="PF01970">
    <property type="entry name" value="TctA"/>
    <property type="match status" value="1"/>
</dbReference>
<keyword evidence="1" id="KW-0812">Transmembrane</keyword>
<dbReference type="EMBL" id="NPEU01000187">
    <property type="protein sequence ID" value="RAI37406.1"/>
    <property type="molecule type" value="Genomic_DNA"/>
</dbReference>
<feature type="transmembrane region" description="Helical" evidence="1">
    <location>
        <begin position="418"/>
        <end position="442"/>
    </location>
</feature>
<dbReference type="InterPro" id="IPR002823">
    <property type="entry name" value="DUF112_TM"/>
</dbReference>
<evidence type="ECO:0000313" key="3">
    <source>
        <dbReference type="EMBL" id="RAI37406.1"/>
    </source>
</evidence>
<comment type="caution">
    <text evidence="3">The sequence shown here is derived from an EMBL/GenBank/DDBJ whole genome shotgun (WGS) entry which is preliminary data.</text>
</comment>
<feature type="transmembrane region" description="Helical" evidence="1">
    <location>
        <begin position="253"/>
        <end position="279"/>
    </location>
</feature>
<feature type="transmembrane region" description="Helical" evidence="1">
    <location>
        <begin position="358"/>
        <end position="380"/>
    </location>
</feature>
<feature type="transmembrane region" description="Helical" evidence="1">
    <location>
        <begin position="147"/>
        <end position="180"/>
    </location>
</feature>
<gene>
    <name evidence="3" type="ORF">CH338_16250</name>
</gene>
<dbReference type="AlphaFoldDB" id="A0A327KH15"/>
<organism evidence="3 4">
    <name type="scientific">Rhodoplanes elegans</name>
    <dbReference type="NCBI Taxonomy" id="29408"/>
    <lineage>
        <taxon>Bacteria</taxon>
        <taxon>Pseudomonadati</taxon>
        <taxon>Pseudomonadota</taxon>
        <taxon>Alphaproteobacteria</taxon>
        <taxon>Hyphomicrobiales</taxon>
        <taxon>Nitrobacteraceae</taxon>
        <taxon>Rhodoplanes</taxon>
    </lineage>
</organism>
<dbReference type="PANTHER" id="PTHR35342:SF5">
    <property type="entry name" value="TRICARBOXYLIC TRANSPORT PROTEIN"/>
    <property type="match status" value="1"/>
</dbReference>